<dbReference type="InterPro" id="IPR027843">
    <property type="entry name" value="DUF4440"/>
</dbReference>
<dbReference type="Pfam" id="PF14534">
    <property type="entry name" value="DUF4440"/>
    <property type="match status" value="1"/>
</dbReference>
<reference evidence="3" key="2">
    <citation type="submission" date="2020-10" db="EMBL/GenBank/DDBJ databases">
        <title>Mucilaginibacter sp. nov., isolated from soil.</title>
        <authorList>
            <person name="Jeon C.O."/>
        </authorList>
    </citation>
    <scope>NUCLEOTIDE SEQUENCE</scope>
    <source>
        <strain evidence="3">R11</strain>
    </source>
</reference>
<dbReference type="RefSeq" id="WP_166585612.1">
    <property type="nucleotide sequence ID" value="NZ_WWEO01000041.1"/>
</dbReference>
<dbReference type="Proteomes" id="UP000638732">
    <property type="component" value="Unassembled WGS sequence"/>
</dbReference>
<dbReference type="InterPro" id="IPR011944">
    <property type="entry name" value="Steroid_delta5-4_isomerase"/>
</dbReference>
<gene>
    <name evidence="3" type="ORF">GSY63_09840</name>
</gene>
<accession>A0A966DTQ3</accession>
<dbReference type="EMBL" id="WWEO01000041">
    <property type="protein sequence ID" value="NCD69656.1"/>
    <property type="molecule type" value="Genomic_DNA"/>
</dbReference>
<proteinExistence type="predicted"/>
<keyword evidence="1" id="KW-0732">Signal</keyword>
<evidence type="ECO:0000259" key="2">
    <source>
        <dbReference type="Pfam" id="PF14534"/>
    </source>
</evidence>
<dbReference type="SUPFAM" id="SSF54427">
    <property type="entry name" value="NTF2-like"/>
    <property type="match status" value="1"/>
</dbReference>
<dbReference type="NCBIfam" id="TIGR02246">
    <property type="entry name" value="SgcJ/EcaC family oxidoreductase"/>
    <property type="match status" value="1"/>
</dbReference>
<dbReference type="CDD" id="cd00531">
    <property type="entry name" value="NTF2_like"/>
    <property type="match status" value="1"/>
</dbReference>
<feature type="domain" description="DUF4440" evidence="2">
    <location>
        <begin position="35"/>
        <end position="147"/>
    </location>
</feature>
<dbReference type="InterPro" id="IPR032710">
    <property type="entry name" value="NTF2-like_dom_sf"/>
</dbReference>
<evidence type="ECO:0000313" key="3">
    <source>
        <dbReference type="EMBL" id="NCD69656.1"/>
    </source>
</evidence>
<feature type="chain" id="PRO_5037616034" evidence="1">
    <location>
        <begin position="24"/>
        <end position="160"/>
    </location>
</feature>
<sequence length="160" mass="18641">MKINTLLFITVSLLSFALKPASAQQIDTLKENTAIRQLVKNYEDAWNHHDPKALAANYRTDATWVNWFGAYYIGRQDIEDHYRTTHNTYFKISHYYTRAVEDIQYLKPDVAVAHVRTGLTDDTRYPGETFEFRRMIVLTKRDGVWLIQAGQNAKLEKGIK</sequence>
<comment type="caution">
    <text evidence="3">The sequence shown here is derived from an EMBL/GenBank/DDBJ whole genome shotgun (WGS) entry which is preliminary data.</text>
</comment>
<dbReference type="AlphaFoldDB" id="A0A966DTQ3"/>
<evidence type="ECO:0000313" key="4">
    <source>
        <dbReference type="Proteomes" id="UP000638732"/>
    </source>
</evidence>
<reference evidence="3" key="1">
    <citation type="submission" date="2020-01" db="EMBL/GenBank/DDBJ databases">
        <authorList>
            <person name="Seo Y.L."/>
        </authorList>
    </citation>
    <scope>NUCLEOTIDE SEQUENCE</scope>
    <source>
        <strain evidence="3">R11</strain>
    </source>
</reference>
<organism evidence="3 4">
    <name type="scientific">Mucilaginibacter agri</name>
    <dbReference type="NCBI Taxonomy" id="2695265"/>
    <lineage>
        <taxon>Bacteria</taxon>
        <taxon>Pseudomonadati</taxon>
        <taxon>Bacteroidota</taxon>
        <taxon>Sphingobacteriia</taxon>
        <taxon>Sphingobacteriales</taxon>
        <taxon>Sphingobacteriaceae</taxon>
        <taxon>Mucilaginibacter</taxon>
    </lineage>
</organism>
<name>A0A966DTQ3_9SPHI</name>
<dbReference type="Gene3D" id="3.10.450.50">
    <property type="match status" value="1"/>
</dbReference>
<keyword evidence="4" id="KW-1185">Reference proteome</keyword>
<evidence type="ECO:0000256" key="1">
    <source>
        <dbReference type="SAM" id="SignalP"/>
    </source>
</evidence>
<feature type="signal peptide" evidence="1">
    <location>
        <begin position="1"/>
        <end position="23"/>
    </location>
</feature>
<protein>
    <submittedName>
        <fullName evidence="3">SgcJ/EcaC family oxidoreductase</fullName>
    </submittedName>
</protein>